<dbReference type="AlphaFoldDB" id="C7QB32"/>
<accession>C7QB32</accession>
<evidence type="ECO:0000313" key="1">
    <source>
        <dbReference type="EMBL" id="ACU76323.1"/>
    </source>
</evidence>
<dbReference type="HOGENOM" id="CLU_1427261_0_0_11"/>
<dbReference type="KEGG" id="cai:Caci_7498"/>
<dbReference type="EMBL" id="CP001700">
    <property type="protein sequence ID" value="ACU76323.1"/>
    <property type="molecule type" value="Genomic_DNA"/>
</dbReference>
<reference evidence="1 2" key="1">
    <citation type="journal article" date="2009" name="Stand. Genomic Sci.">
        <title>Complete genome sequence of Catenulispora acidiphila type strain (ID 139908).</title>
        <authorList>
            <person name="Copeland A."/>
            <person name="Lapidus A."/>
            <person name="Glavina Del Rio T."/>
            <person name="Nolan M."/>
            <person name="Lucas S."/>
            <person name="Chen F."/>
            <person name="Tice H."/>
            <person name="Cheng J.F."/>
            <person name="Bruce D."/>
            <person name="Goodwin L."/>
            <person name="Pitluck S."/>
            <person name="Mikhailova N."/>
            <person name="Pati A."/>
            <person name="Ivanova N."/>
            <person name="Mavromatis K."/>
            <person name="Chen A."/>
            <person name="Palaniappan K."/>
            <person name="Chain P."/>
            <person name="Land M."/>
            <person name="Hauser L."/>
            <person name="Chang Y.J."/>
            <person name="Jeffries C.D."/>
            <person name="Chertkov O."/>
            <person name="Brettin T."/>
            <person name="Detter J.C."/>
            <person name="Han C."/>
            <person name="Ali Z."/>
            <person name="Tindall B.J."/>
            <person name="Goker M."/>
            <person name="Bristow J."/>
            <person name="Eisen J.A."/>
            <person name="Markowitz V."/>
            <person name="Hugenholtz P."/>
            <person name="Kyrpides N.C."/>
            <person name="Klenk H.P."/>
        </authorList>
    </citation>
    <scope>NUCLEOTIDE SEQUENCE [LARGE SCALE GENOMIC DNA]</scope>
    <source>
        <strain evidence="2">DSM 44928 / JCM 14897 / NBRC 102108 / NRRL B-24433 / ID139908</strain>
    </source>
</reference>
<dbReference type="InParanoid" id="C7QB32"/>
<dbReference type="STRING" id="479433.Caci_7498"/>
<sequence>MGWLYEGVPDEEHEGHAVGVLGNGVIPAYGSGGQWSEMEFRDGWWSPGSGAEDPGVEPAWLLPACVCGWRGERVGYDPQAEDAARALWDVHMDDVTVYFLTVAKAAEGLADALETARKEGEYDARPLAVVKALRVTQARIGSEIAVAVGAARARELSWELIGDALGVTRQTAHERYREVAAVPARDDVVVSAVDRAVDSAVDALG</sequence>
<name>C7QB32_CATAD</name>
<protein>
    <submittedName>
        <fullName evidence="1">Uncharacterized protein</fullName>
    </submittedName>
</protein>
<keyword evidence="2" id="KW-1185">Reference proteome</keyword>
<dbReference type="Proteomes" id="UP000000851">
    <property type="component" value="Chromosome"/>
</dbReference>
<dbReference type="OrthoDB" id="4328597at2"/>
<dbReference type="RefSeq" id="WP_015796048.1">
    <property type="nucleotide sequence ID" value="NC_013131.1"/>
</dbReference>
<proteinExistence type="predicted"/>
<organism evidence="1 2">
    <name type="scientific">Catenulispora acidiphila (strain DSM 44928 / JCM 14897 / NBRC 102108 / NRRL B-24433 / ID139908)</name>
    <dbReference type="NCBI Taxonomy" id="479433"/>
    <lineage>
        <taxon>Bacteria</taxon>
        <taxon>Bacillati</taxon>
        <taxon>Actinomycetota</taxon>
        <taxon>Actinomycetes</taxon>
        <taxon>Catenulisporales</taxon>
        <taxon>Catenulisporaceae</taxon>
        <taxon>Catenulispora</taxon>
    </lineage>
</organism>
<evidence type="ECO:0000313" key="2">
    <source>
        <dbReference type="Proteomes" id="UP000000851"/>
    </source>
</evidence>
<gene>
    <name evidence="1" type="ordered locus">Caci_7498</name>
</gene>